<reference evidence="2" key="1">
    <citation type="thesis" date="2020" institute="ProQuest LLC" country="789 East Eisenhower Parkway, Ann Arbor, MI, USA">
        <title>Comparative Genomics and Chromosome Evolution.</title>
        <authorList>
            <person name="Mudd A.B."/>
        </authorList>
    </citation>
    <scope>NUCLEOTIDE SEQUENCE</scope>
    <source>
        <strain evidence="2">Female2</strain>
        <tissue evidence="2">Blood</tissue>
    </source>
</reference>
<evidence type="ECO:0000256" key="1">
    <source>
        <dbReference type="SAM" id="MobiDB-lite"/>
    </source>
</evidence>
<feature type="non-terminal residue" evidence="2">
    <location>
        <position position="99"/>
    </location>
</feature>
<feature type="region of interest" description="Disordered" evidence="1">
    <location>
        <begin position="1"/>
        <end position="87"/>
    </location>
</feature>
<dbReference type="EMBL" id="JAACNH010000033">
    <property type="protein sequence ID" value="KAG8431946.1"/>
    <property type="molecule type" value="Genomic_DNA"/>
</dbReference>
<evidence type="ECO:0000313" key="2">
    <source>
        <dbReference type="EMBL" id="KAG8431946.1"/>
    </source>
</evidence>
<name>A0A8T2IP85_9PIPI</name>
<proteinExistence type="predicted"/>
<evidence type="ECO:0000313" key="3">
    <source>
        <dbReference type="Proteomes" id="UP000812440"/>
    </source>
</evidence>
<sequence>DKHFELSNQFTCDQRNKKGPTDEESEEQQENNANKGLVKLGNKQKKEQLRQQKKKRQEERHRQKVLESRGNIPDANNRDGSSTDAGEVTVVKALAALSI</sequence>
<feature type="compositionally biased region" description="Polar residues" evidence="1">
    <location>
        <begin position="1"/>
        <end position="13"/>
    </location>
</feature>
<keyword evidence="3" id="KW-1185">Reference proteome</keyword>
<accession>A0A8T2IP85</accession>
<dbReference type="Proteomes" id="UP000812440">
    <property type="component" value="Unassembled WGS sequence"/>
</dbReference>
<gene>
    <name evidence="2" type="ORF">GDO86_019054</name>
</gene>
<feature type="compositionally biased region" description="Basic and acidic residues" evidence="1">
    <location>
        <begin position="44"/>
        <end position="67"/>
    </location>
</feature>
<comment type="caution">
    <text evidence="2">The sequence shown here is derived from an EMBL/GenBank/DDBJ whole genome shotgun (WGS) entry which is preliminary data.</text>
</comment>
<protein>
    <submittedName>
        <fullName evidence="2">Uncharacterized protein</fullName>
    </submittedName>
</protein>
<dbReference type="AlphaFoldDB" id="A0A8T2IP85"/>
<organism evidence="2 3">
    <name type="scientific">Hymenochirus boettgeri</name>
    <name type="common">Congo dwarf clawed frog</name>
    <dbReference type="NCBI Taxonomy" id="247094"/>
    <lineage>
        <taxon>Eukaryota</taxon>
        <taxon>Metazoa</taxon>
        <taxon>Chordata</taxon>
        <taxon>Craniata</taxon>
        <taxon>Vertebrata</taxon>
        <taxon>Euteleostomi</taxon>
        <taxon>Amphibia</taxon>
        <taxon>Batrachia</taxon>
        <taxon>Anura</taxon>
        <taxon>Pipoidea</taxon>
        <taxon>Pipidae</taxon>
        <taxon>Pipinae</taxon>
        <taxon>Hymenochirus</taxon>
    </lineage>
</organism>